<dbReference type="PIRSF" id="PIRSF001434">
    <property type="entry name" value="CGS"/>
    <property type="match status" value="1"/>
</dbReference>
<dbReference type="PANTHER" id="PTHR11808">
    <property type="entry name" value="TRANS-SULFURATION ENZYME FAMILY MEMBER"/>
    <property type="match status" value="1"/>
</dbReference>
<name>A0A2W5ZGJ9_9BACT</name>
<proteinExistence type="inferred from homology"/>
<dbReference type="GO" id="GO:0003962">
    <property type="term" value="F:cystathionine gamma-synthase activity"/>
    <property type="evidence" value="ECO:0007669"/>
    <property type="project" value="UniProtKB-EC"/>
</dbReference>
<dbReference type="InterPro" id="IPR015424">
    <property type="entry name" value="PyrdxlP-dep_Trfase"/>
</dbReference>
<gene>
    <name evidence="7" type="ORF">DLM65_02570</name>
    <name evidence="6" type="ORF">JF886_12790</name>
</gene>
<dbReference type="Gene3D" id="3.90.1150.10">
    <property type="entry name" value="Aspartate Aminotransferase, domain 1"/>
    <property type="match status" value="1"/>
</dbReference>
<dbReference type="Proteomes" id="UP000606991">
    <property type="component" value="Unassembled WGS sequence"/>
</dbReference>
<sequence>MNMRRPGFATRAIHVGQGPDPATGAVVQPIHLATTFAQEGIGRHGGYEYARSNNPTREQLETCLASLESGRHGLAFASGLAATTTALLLLDPGDHVVYMEDAYGGTYRLFDKVMRRYGVSFTAVDATVPGAIEAAITDRTRLVWIESPTNPLLRIVDIAAAAEEAHRHGVHLAVDSTFASPYIQRPLELGADIVMHSSTKYLGGHSDVLGGCLVTGDDDLAQRLRFHQNAAGGVPSPFDCWLLLRGLKTLALRVQRHSDNALAVARYLEAHPAVRAVHHPGLASHPQHEVAARQMGGVFGGMVSFELADEAAAVRVLEALRLFTLAESLGAVESLAEHPGLMTHVSVPVDERHRIGLGDSLLRLSVGIEDLDDLLADLSQALQQAG</sequence>
<dbReference type="GO" id="GO:0030170">
    <property type="term" value="F:pyridoxal phosphate binding"/>
    <property type="evidence" value="ECO:0007669"/>
    <property type="project" value="InterPro"/>
</dbReference>
<accession>A0A2W5ZGJ9</accession>
<dbReference type="EC" id="2.5.1.48" evidence="6"/>
<evidence type="ECO:0000256" key="3">
    <source>
        <dbReference type="ARBA" id="ARBA00022898"/>
    </source>
</evidence>
<evidence type="ECO:0000256" key="4">
    <source>
        <dbReference type="PIRSR" id="PIRSR001434-2"/>
    </source>
</evidence>
<dbReference type="InterPro" id="IPR015422">
    <property type="entry name" value="PyrdxlP-dep_Trfase_small"/>
</dbReference>
<dbReference type="Gene3D" id="3.40.640.10">
    <property type="entry name" value="Type I PLP-dependent aspartate aminotransferase-like (Major domain)"/>
    <property type="match status" value="1"/>
</dbReference>
<comment type="cofactor">
    <cofactor evidence="1 5">
        <name>pyridoxal 5'-phosphate</name>
        <dbReference type="ChEBI" id="CHEBI:597326"/>
    </cofactor>
</comment>
<reference evidence="6 9" key="3">
    <citation type="submission" date="2020-10" db="EMBL/GenBank/DDBJ databases">
        <title>Ca. Dormibacterota MAGs.</title>
        <authorList>
            <person name="Montgomery K."/>
        </authorList>
    </citation>
    <scope>NUCLEOTIDE SEQUENCE [LARGE SCALE GENOMIC DNA]</scope>
    <source>
        <strain evidence="6">SC8812_S17_18</strain>
    </source>
</reference>
<dbReference type="NCBIfam" id="NF005871">
    <property type="entry name" value="PRK07811.1"/>
    <property type="match status" value="1"/>
</dbReference>
<dbReference type="GO" id="GO:0019346">
    <property type="term" value="P:transsulfuration"/>
    <property type="evidence" value="ECO:0007669"/>
    <property type="project" value="InterPro"/>
</dbReference>
<dbReference type="InterPro" id="IPR015421">
    <property type="entry name" value="PyrdxlP-dep_Trfase_major"/>
</dbReference>
<dbReference type="PANTHER" id="PTHR11808:SF15">
    <property type="entry name" value="CYSTATHIONINE GAMMA-LYASE"/>
    <property type="match status" value="1"/>
</dbReference>
<reference evidence="7 8" key="1">
    <citation type="journal article" date="2017" name="Nature">
        <title>Atmospheric trace gases support primary production in Antarctic desert surface soil.</title>
        <authorList>
            <person name="Ji M."/>
            <person name="Greening C."/>
            <person name="Vanwonterghem I."/>
            <person name="Carere C.R."/>
            <person name="Bay S.K."/>
            <person name="Steen J.A."/>
            <person name="Montgomery K."/>
            <person name="Lines T."/>
            <person name="Beardall J."/>
            <person name="van Dorst J."/>
            <person name="Snape I."/>
            <person name="Stott M.B."/>
            <person name="Hugenholtz P."/>
            <person name="Ferrari B.C."/>
        </authorList>
    </citation>
    <scope>NUCLEOTIDE SEQUENCE [LARGE SCALE GENOMIC DNA]</scope>
    <source>
        <strain evidence="7">RRmetagenome_bin12</strain>
    </source>
</reference>
<reference evidence="7" key="2">
    <citation type="submission" date="2018-05" db="EMBL/GenBank/DDBJ databases">
        <authorList>
            <person name="Ferrari B."/>
        </authorList>
    </citation>
    <scope>NUCLEOTIDE SEQUENCE</scope>
    <source>
        <strain evidence="7">RRmetagenome_bin12</strain>
    </source>
</reference>
<dbReference type="PROSITE" id="PS00868">
    <property type="entry name" value="CYS_MET_METAB_PP"/>
    <property type="match status" value="1"/>
</dbReference>
<organism evidence="7 8">
    <name type="scientific">Candidatus Aeolococcus gillhamiae</name>
    <dbReference type="NCBI Taxonomy" id="3127015"/>
    <lineage>
        <taxon>Bacteria</taxon>
        <taxon>Bacillati</taxon>
        <taxon>Candidatus Dormiibacterota</taxon>
        <taxon>Candidatus Dormibacteria</taxon>
        <taxon>Candidatus Aeolococcales</taxon>
        <taxon>Candidatus Aeolococcaceae</taxon>
        <taxon>Candidatus Aeolococcus</taxon>
    </lineage>
</organism>
<dbReference type="GO" id="GO:0004123">
    <property type="term" value="F:cystathionine gamma-lyase activity"/>
    <property type="evidence" value="ECO:0007669"/>
    <property type="project" value="UniProtKB-ARBA"/>
</dbReference>
<comment type="similarity">
    <text evidence="2 5">Belongs to the trans-sulfuration enzymes family.</text>
</comment>
<keyword evidence="6" id="KW-0808">Transferase</keyword>
<accession>A0A934N6B1</accession>
<dbReference type="EMBL" id="JAEKNS010000131">
    <property type="protein sequence ID" value="MBJ7595713.1"/>
    <property type="molecule type" value="Genomic_DNA"/>
</dbReference>
<evidence type="ECO:0000313" key="7">
    <source>
        <dbReference type="EMBL" id="PZR83057.1"/>
    </source>
</evidence>
<evidence type="ECO:0000256" key="5">
    <source>
        <dbReference type="RuleBase" id="RU362118"/>
    </source>
</evidence>
<dbReference type="FunFam" id="3.90.1150.10:FF:000008">
    <property type="entry name" value="Cystathionine gamma-synthase"/>
    <property type="match status" value="1"/>
</dbReference>
<comment type="caution">
    <text evidence="7">The sequence shown here is derived from an EMBL/GenBank/DDBJ whole genome shotgun (WGS) entry which is preliminary data.</text>
</comment>
<dbReference type="FunFam" id="3.40.640.10:FF:000009">
    <property type="entry name" value="Cystathionine gamma-synthase homolog"/>
    <property type="match status" value="1"/>
</dbReference>
<dbReference type="InterPro" id="IPR000277">
    <property type="entry name" value="Cys/Met-Metab_PyrdxlP-dep_enz"/>
</dbReference>
<dbReference type="Pfam" id="PF01053">
    <property type="entry name" value="Cys_Met_Meta_PP"/>
    <property type="match status" value="1"/>
</dbReference>
<evidence type="ECO:0000313" key="8">
    <source>
        <dbReference type="Proteomes" id="UP000248724"/>
    </source>
</evidence>
<dbReference type="EMBL" id="QHBU01000046">
    <property type="protein sequence ID" value="PZR83057.1"/>
    <property type="molecule type" value="Genomic_DNA"/>
</dbReference>
<feature type="modified residue" description="N6-(pyridoxal phosphate)lysine" evidence="4">
    <location>
        <position position="200"/>
    </location>
</feature>
<dbReference type="GO" id="GO:0019343">
    <property type="term" value="P:cysteine biosynthetic process via cystathionine"/>
    <property type="evidence" value="ECO:0007669"/>
    <property type="project" value="TreeGrafter"/>
</dbReference>
<dbReference type="InterPro" id="IPR054542">
    <property type="entry name" value="Cys_met_metab_PP"/>
</dbReference>
<evidence type="ECO:0000256" key="1">
    <source>
        <dbReference type="ARBA" id="ARBA00001933"/>
    </source>
</evidence>
<evidence type="ECO:0000313" key="6">
    <source>
        <dbReference type="EMBL" id="MBJ7595713.1"/>
    </source>
</evidence>
<dbReference type="CDD" id="cd00614">
    <property type="entry name" value="CGS_like"/>
    <property type="match status" value="1"/>
</dbReference>
<evidence type="ECO:0000313" key="9">
    <source>
        <dbReference type="Proteomes" id="UP000606991"/>
    </source>
</evidence>
<protein>
    <submittedName>
        <fullName evidence="7">Cystathionine gamma-synthase</fullName>
        <ecNumber evidence="6">2.5.1.48</ecNumber>
    </submittedName>
</protein>
<dbReference type="Proteomes" id="UP000248724">
    <property type="component" value="Unassembled WGS sequence"/>
</dbReference>
<dbReference type="GO" id="GO:0005737">
    <property type="term" value="C:cytoplasm"/>
    <property type="evidence" value="ECO:0007669"/>
    <property type="project" value="TreeGrafter"/>
</dbReference>
<evidence type="ECO:0000256" key="2">
    <source>
        <dbReference type="ARBA" id="ARBA00009077"/>
    </source>
</evidence>
<keyword evidence="3 4" id="KW-0663">Pyridoxal phosphate</keyword>
<dbReference type="SUPFAM" id="SSF53383">
    <property type="entry name" value="PLP-dependent transferases"/>
    <property type="match status" value="1"/>
</dbReference>
<dbReference type="AlphaFoldDB" id="A0A2W5ZGJ9"/>